<dbReference type="EMBL" id="MU853781">
    <property type="protein sequence ID" value="KAK3941660.1"/>
    <property type="molecule type" value="Genomic_DNA"/>
</dbReference>
<proteinExistence type="predicted"/>
<accession>A0AAN6S5Y9</accession>
<protein>
    <submittedName>
        <fullName evidence="2">Uncharacterized protein</fullName>
    </submittedName>
</protein>
<dbReference type="Proteomes" id="UP001303473">
    <property type="component" value="Unassembled WGS sequence"/>
</dbReference>
<gene>
    <name evidence="2" type="ORF">QBC46DRAFT_340377</name>
</gene>
<evidence type="ECO:0000313" key="2">
    <source>
        <dbReference type="EMBL" id="KAK3941660.1"/>
    </source>
</evidence>
<sequence length="189" mass="21106">MLRENPEAGKGIWAFDWWCMDKGMDYLHGSPPRPDHIPRLSAHQLRFVFEELVHEFTSQANNRNPAPTCPVCREVVRETRPNAAFASLLEDYLRLNPDKRRSEDDIRSARAIFKPGDRIVSGGAVVTRAATTSTAPAPPRRPQRQHSGPRMVPTRPTPEPLQASLSSNGRENLLARSNFGFADPTTTGP</sequence>
<comment type="caution">
    <text evidence="2">The sequence shown here is derived from an EMBL/GenBank/DDBJ whole genome shotgun (WGS) entry which is preliminary data.</text>
</comment>
<evidence type="ECO:0000313" key="3">
    <source>
        <dbReference type="Proteomes" id="UP001303473"/>
    </source>
</evidence>
<evidence type="ECO:0000256" key="1">
    <source>
        <dbReference type="SAM" id="MobiDB-lite"/>
    </source>
</evidence>
<feature type="region of interest" description="Disordered" evidence="1">
    <location>
        <begin position="129"/>
        <end position="189"/>
    </location>
</feature>
<dbReference type="AlphaFoldDB" id="A0AAN6S5Y9"/>
<reference evidence="3" key="1">
    <citation type="journal article" date="2023" name="Mol. Phylogenet. Evol.">
        <title>Genome-scale phylogeny and comparative genomics of the fungal order Sordariales.</title>
        <authorList>
            <person name="Hensen N."/>
            <person name="Bonometti L."/>
            <person name="Westerberg I."/>
            <person name="Brannstrom I.O."/>
            <person name="Guillou S."/>
            <person name="Cros-Aarteil S."/>
            <person name="Calhoun S."/>
            <person name="Haridas S."/>
            <person name="Kuo A."/>
            <person name="Mondo S."/>
            <person name="Pangilinan J."/>
            <person name="Riley R."/>
            <person name="LaButti K."/>
            <person name="Andreopoulos B."/>
            <person name="Lipzen A."/>
            <person name="Chen C."/>
            <person name="Yan M."/>
            <person name="Daum C."/>
            <person name="Ng V."/>
            <person name="Clum A."/>
            <person name="Steindorff A."/>
            <person name="Ohm R.A."/>
            <person name="Martin F."/>
            <person name="Silar P."/>
            <person name="Natvig D.O."/>
            <person name="Lalanne C."/>
            <person name="Gautier V."/>
            <person name="Ament-Velasquez S.L."/>
            <person name="Kruys A."/>
            <person name="Hutchinson M.I."/>
            <person name="Powell A.J."/>
            <person name="Barry K."/>
            <person name="Miller A.N."/>
            <person name="Grigoriev I.V."/>
            <person name="Debuchy R."/>
            <person name="Gladieux P."/>
            <person name="Hiltunen Thoren M."/>
            <person name="Johannesson H."/>
        </authorList>
    </citation>
    <scope>NUCLEOTIDE SEQUENCE [LARGE SCALE GENOMIC DNA]</scope>
    <source>
        <strain evidence="3">CBS 340.73</strain>
    </source>
</reference>
<keyword evidence="3" id="KW-1185">Reference proteome</keyword>
<organism evidence="2 3">
    <name type="scientific">Diplogelasinospora grovesii</name>
    <dbReference type="NCBI Taxonomy" id="303347"/>
    <lineage>
        <taxon>Eukaryota</taxon>
        <taxon>Fungi</taxon>
        <taxon>Dikarya</taxon>
        <taxon>Ascomycota</taxon>
        <taxon>Pezizomycotina</taxon>
        <taxon>Sordariomycetes</taxon>
        <taxon>Sordariomycetidae</taxon>
        <taxon>Sordariales</taxon>
        <taxon>Diplogelasinosporaceae</taxon>
        <taxon>Diplogelasinospora</taxon>
    </lineage>
</organism>
<name>A0AAN6S5Y9_9PEZI</name>